<dbReference type="eggNOG" id="KOG3087">
    <property type="taxonomic scope" value="Eukaryota"/>
</dbReference>
<dbReference type="PANTHER" id="PTHR12209">
    <property type="entry name" value="NON-SPECIFIC SERINE/THREONINE PROTEIN KINASE"/>
    <property type="match status" value="1"/>
</dbReference>
<evidence type="ECO:0000256" key="19">
    <source>
        <dbReference type="ARBA" id="ARBA00022840"/>
    </source>
</evidence>
<evidence type="ECO:0000256" key="4">
    <source>
        <dbReference type="ARBA" id="ARBA00004574"/>
    </source>
</evidence>
<keyword evidence="12" id="KW-0723">Serine/threonine-protein kinase</keyword>
<dbReference type="InterPro" id="IPR008266">
    <property type="entry name" value="Tyr_kinase_AS"/>
</dbReference>
<evidence type="ECO:0000256" key="26">
    <source>
        <dbReference type="ARBA" id="ARBA00033194"/>
    </source>
</evidence>
<keyword evidence="19" id="KW-0067">ATP-binding</keyword>
<keyword evidence="23" id="KW-0804">Transcription</keyword>
<dbReference type="Proteomes" id="UP000018144">
    <property type="component" value="Unassembled WGS sequence"/>
</dbReference>
<evidence type="ECO:0000256" key="3">
    <source>
        <dbReference type="ARBA" id="ARBA00004496"/>
    </source>
</evidence>
<evidence type="ECO:0000256" key="15">
    <source>
        <dbReference type="ARBA" id="ARBA00022694"/>
    </source>
</evidence>
<dbReference type="Gene3D" id="1.10.510.10">
    <property type="entry name" value="Transferase(Phosphotransferase) domain 1"/>
    <property type="match status" value="1"/>
</dbReference>
<protein>
    <recommendedName>
        <fullName evidence="9">EKC/KEOPS complex subunit BUD32</fullName>
        <ecNumber evidence="7">2.7.11.1</ecNumber>
    </recommendedName>
    <alternativeName>
        <fullName evidence="25 26">Atypical Serine/threonine protein kinase BUD32</fullName>
    </alternativeName>
    <alternativeName>
        <fullName evidence="8">EKC/KEOPS complex subunit bud32</fullName>
    </alternativeName>
</protein>
<dbReference type="GO" id="GO:0005634">
    <property type="term" value="C:nucleus"/>
    <property type="evidence" value="ECO:0007669"/>
    <property type="project" value="UniProtKB-SubCell"/>
</dbReference>
<dbReference type="EC" id="2.7.11.1" evidence="7"/>
<evidence type="ECO:0000256" key="11">
    <source>
        <dbReference type="ARBA" id="ARBA00022490"/>
    </source>
</evidence>
<evidence type="ECO:0000256" key="9">
    <source>
        <dbReference type="ARBA" id="ARBA00019973"/>
    </source>
</evidence>
<evidence type="ECO:0000256" key="22">
    <source>
        <dbReference type="ARBA" id="ARBA00023159"/>
    </source>
</evidence>
<evidence type="ECO:0000256" key="25">
    <source>
        <dbReference type="ARBA" id="ARBA00030980"/>
    </source>
</evidence>
<dbReference type="STRING" id="1076935.U4L2W8"/>
<gene>
    <name evidence="30" type="ORF">PCON_06185</name>
</gene>
<dbReference type="PANTHER" id="PTHR12209:SF0">
    <property type="entry name" value="EKC_KEOPS COMPLEX SUBUNIT TP53RK"/>
    <property type="match status" value="1"/>
</dbReference>
<dbReference type="FunFam" id="1.10.510.10:FF:000845">
    <property type="entry name" value="Probable bifunctional tRNA threonylcarbamoyladenosine biosynthesis protein"/>
    <property type="match status" value="1"/>
</dbReference>
<keyword evidence="20" id="KW-0779">Telomere</keyword>
<dbReference type="Pfam" id="PF06293">
    <property type="entry name" value="Kdo"/>
    <property type="match status" value="1"/>
</dbReference>
<evidence type="ECO:0000256" key="21">
    <source>
        <dbReference type="ARBA" id="ARBA00023015"/>
    </source>
</evidence>
<evidence type="ECO:0000256" key="2">
    <source>
        <dbReference type="ARBA" id="ARBA00004123"/>
    </source>
</evidence>
<dbReference type="GO" id="GO:0000408">
    <property type="term" value="C:EKC/KEOPS complex"/>
    <property type="evidence" value="ECO:0007669"/>
    <property type="project" value="TreeGrafter"/>
</dbReference>
<keyword evidence="24" id="KW-0539">Nucleus</keyword>
<evidence type="ECO:0000256" key="6">
    <source>
        <dbReference type="ARBA" id="ARBA00011534"/>
    </source>
</evidence>
<evidence type="ECO:0000256" key="1">
    <source>
        <dbReference type="ARBA" id="ARBA00003747"/>
    </source>
</evidence>
<dbReference type="InterPro" id="IPR000719">
    <property type="entry name" value="Prot_kinase_dom"/>
</dbReference>
<evidence type="ECO:0000256" key="12">
    <source>
        <dbReference type="ARBA" id="ARBA00022527"/>
    </source>
</evidence>
<dbReference type="OrthoDB" id="3399at2759"/>
<dbReference type="Gene3D" id="3.30.200.20">
    <property type="entry name" value="Phosphorylase Kinase, domain 1"/>
    <property type="match status" value="1"/>
</dbReference>
<evidence type="ECO:0000256" key="28">
    <source>
        <dbReference type="ARBA" id="ARBA00048679"/>
    </source>
</evidence>
<dbReference type="NCBIfam" id="TIGR03724">
    <property type="entry name" value="arch_bud32"/>
    <property type="match status" value="1"/>
</dbReference>
<evidence type="ECO:0000256" key="10">
    <source>
        <dbReference type="ARBA" id="ARBA00022454"/>
    </source>
</evidence>
<keyword evidence="17 30" id="KW-0418">Kinase</keyword>
<comment type="catalytic activity">
    <reaction evidence="27">
        <text>L-threonyl-[protein] + ATP = O-phospho-L-threonyl-[protein] + ADP + H(+)</text>
        <dbReference type="Rhea" id="RHEA:46608"/>
        <dbReference type="Rhea" id="RHEA-COMP:11060"/>
        <dbReference type="Rhea" id="RHEA-COMP:11605"/>
        <dbReference type="ChEBI" id="CHEBI:15378"/>
        <dbReference type="ChEBI" id="CHEBI:30013"/>
        <dbReference type="ChEBI" id="CHEBI:30616"/>
        <dbReference type="ChEBI" id="CHEBI:61977"/>
        <dbReference type="ChEBI" id="CHEBI:456216"/>
        <dbReference type="EC" id="2.7.11.1"/>
    </reaction>
</comment>
<dbReference type="PROSITE" id="PS00109">
    <property type="entry name" value="PROTEIN_KINASE_TYR"/>
    <property type="match status" value="1"/>
</dbReference>
<dbReference type="GO" id="GO:0016787">
    <property type="term" value="F:hydrolase activity"/>
    <property type="evidence" value="ECO:0007669"/>
    <property type="project" value="UniProtKB-KW"/>
</dbReference>
<dbReference type="GO" id="GO:0070525">
    <property type="term" value="P:tRNA threonylcarbamoyladenosine metabolic process"/>
    <property type="evidence" value="ECO:0007669"/>
    <property type="project" value="TreeGrafter"/>
</dbReference>
<keyword evidence="14" id="KW-0808">Transferase</keyword>
<evidence type="ECO:0000256" key="20">
    <source>
        <dbReference type="ARBA" id="ARBA00022895"/>
    </source>
</evidence>
<evidence type="ECO:0000256" key="14">
    <source>
        <dbReference type="ARBA" id="ARBA00022679"/>
    </source>
</evidence>
<dbReference type="SUPFAM" id="SSF56112">
    <property type="entry name" value="Protein kinase-like (PK-like)"/>
    <property type="match status" value="1"/>
</dbReference>
<dbReference type="OMA" id="HKLYMEY"/>
<dbReference type="InterPro" id="IPR022495">
    <property type="entry name" value="Bud32"/>
</dbReference>
<evidence type="ECO:0000256" key="18">
    <source>
        <dbReference type="ARBA" id="ARBA00022801"/>
    </source>
</evidence>
<evidence type="ECO:0000256" key="13">
    <source>
        <dbReference type="ARBA" id="ARBA00022553"/>
    </source>
</evidence>
<evidence type="ECO:0000256" key="23">
    <source>
        <dbReference type="ARBA" id="ARBA00023163"/>
    </source>
</evidence>
<dbReference type="FunFam" id="3.30.200.20:FF:000603">
    <property type="entry name" value="EKC/KEOPS complex subunit bud32"/>
    <property type="match status" value="1"/>
</dbReference>
<accession>U4L2W8</accession>
<keyword evidence="21" id="KW-0805">Transcription regulation</keyword>
<keyword evidence="18" id="KW-0378">Hydrolase</keyword>
<evidence type="ECO:0000256" key="24">
    <source>
        <dbReference type="ARBA" id="ARBA00023242"/>
    </source>
</evidence>
<comment type="subcellular location">
    <subcellularLocation>
        <location evidence="4">Chromosome</location>
        <location evidence="4">Telomere</location>
    </subcellularLocation>
    <subcellularLocation>
        <location evidence="3">Cytoplasm</location>
    </subcellularLocation>
    <subcellularLocation>
        <location evidence="2">Nucleus</location>
    </subcellularLocation>
</comment>
<evidence type="ECO:0000256" key="27">
    <source>
        <dbReference type="ARBA" id="ARBA00047899"/>
    </source>
</evidence>
<dbReference type="GO" id="GO:0000781">
    <property type="term" value="C:chromosome, telomeric region"/>
    <property type="evidence" value="ECO:0007669"/>
    <property type="project" value="UniProtKB-SubCell"/>
</dbReference>
<sequence length="237" mass="26649">MAATEAPRELIKQGAEALVYKTTYLLPTIPALLKHRPRKPYRHPTLDLRLTKHRCLSETRLLTRCRGLGIPVPAVYFVDEARGEIYMEWISGRSIREVLDAMIAEGRKEEVNDLMKKMGQVVAKLHQNDIVHGDLTTSNVMVRGERKSGLLAGATMEKVDAEVVLIDLGLGMMSTQEEDKAVDLYVLERAFLSTHPQAEDLFQDVLTAYEGSFKGAKAVMKRLADVRMRGRKRSMLG</sequence>
<dbReference type="GO" id="GO:0005829">
    <property type="term" value="C:cytosol"/>
    <property type="evidence" value="ECO:0007669"/>
    <property type="project" value="TreeGrafter"/>
</dbReference>
<dbReference type="GO" id="GO:0008033">
    <property type="term" value="P:tRNA processing"/>
    <property type="evidence" value="ECO:0007669"/>
    <property type="project" value="UniProtKB-KW"/>
</dbReference>
<evidence type="ECO:0000259" key="29">
    <source>
        <dbReference type="PROSITE" id="PS50011"/>
    </source>
</evidence>
<dbReference type="GO" id="GO:0005524">
    <property type="term" value="F:ATP binding"/>
    <property type="evidence" value="ECO:0007669"/>
    <property type="project" value="UniProtKB-KW"/>
</dbReference>
<evidence type="ECO:0000256" key="7">
    <source>
        <dbReference type="ARBA" id="ARBA00012513"/>
    </source>
</evidence>
<dbReference type="GO" id="GO:0004674">
    <property type="term" value="F:protein serine/threonine kinase activity"/>
    <property type="evidence" value="ECO:0007669"/>
    <property type="project" value="UniProtKB-KW"/>
</dbReference>
<proteinExistence type="inferred from homology"/>
<keyword evidence="22" id="KW-0010">Activator</keyword>
<dbReference type="EMBL" id="HF935300">
    <property type="protein sequence ID" value="CCX06598.1"/>
    <property type="molecule type" value="Genomic_DNA"/>
</dbReference>
<organism evidence="30 31">
    <name type="scientific">Pyronema omphalodes (strain CBS 100304)</name>
    <name type="common">Pyronema confluens</name>
    <dbReference type="NCBI Taxonomy" id="1076935"/>
    <lineage>
        <taxon>Eukaryota</taxon>
        <taxon>Fungi</taxon>
        <taxon>Dikarya</taxon>
        <taxon>Ascomycota</taxon>
        <taxon>Pezizomycotina</taxon>
        <taxon>Pezizomycetes</taxon>
        <taxon>Pezizales</taxon>
        <taxon>Pyronemataceae</taxon>
        <taxon>Pyronema</taxon>
    </lineage>
</organism>
<evidence type="ECO:0000256" key="17">
    <source>
        <dbReference type="ARBA" id="ARBA00022777"/>
    </source>
</evidence>
<evidence type="ECO:0000256" key="8">
    <source>
        <dbReference type="ARBA" id="ARBA00013948"/>
    </source>
</evidence>
<name>U4L2W8_PYROM</name>
<comment type="subunit">
    <text evidence="6">Component of the EKC/KEOPS complex composed of at least BUD32, CGI121, GON7, KAE1 and PCC1; the whole complex dimerizes.</text>
</comment>
<feature type="domain" description="Protein kinase" evidence="29">
    <location>
        <begin position="5"/>
        <end position="237"/>
    </location>
</feature>
<reference evidence="30 31" key="1">
    <citation type="journal article" date="2013" name="PLoS Genet.">
        <title>The genome and development-dependent transcriptomes of Pyronema confluens: a window into fungal evolution.</title>
        <authorList>
            <person name="Traeger S."/>
            <person name="Altegoer F."/>
            <person name="Freitag M."/>
            <person name="Gabaldon T."/>
            <person name="Kempken F."/>
            <person name="Kumar A."/>
            <person name="Marcet-Houben M."/>
            <person name="Poggeler S."/>
            <person name="Stajich J.E."/>
            <person name="Nowrousian M."/>
        </authorList>
    </citation>
    <scope>NUCLEOTIDE SEQUENCE [LARGE SCALE GENOMIC DNA]</scope>
    <source>
        <strain evidence="31">CBS 100304</strain>
        <tissue evidence="30">Vegetative mycelium</tissue>
    </source>
</reference>
<dbReference type="PROSITE" id="PS50011">
    <property type="entry name" value="PROTEIN_KINASE_DOM"/>
    <property type="match status" value="1"/>
</dbReference>
<keyword evidence="11" id="KW-0963">Cytoplasm</keyword>
<keyword evidence="16" id="KW-0547">Nucleotide-binding</keyword>
<keyword evidence="13" id="KW-0597">Phosphoprotein</keyword>
<comment type="function">
    <text evidence="1">Component of the EKC/KEOPS complex that is required for the formation of a threonylcarbamoyl group on adenosine at position 37 (t(6)A37) in tRNAs that read codons beginning with adenine. The complex is probably involved in the transfer of the threonylcarbamoyl moiety of threonylcarbamoyl-AMP (TC-AMP) to the N6 group of A37. BUD32 has ATPase activity in the context of the EKC/KEOPS complex and likely plays a supporting role to the catalytic subunit KAE1. The EKC/KEOPS complex also promotes both telomere uncapping and telomere elongation. The complex is required for efficient recruitment of transcriptional coactivators.</text>
</comment>
<evidence type="ECO:0000313" key="30">
    <source>
        <dbReference type="EMBL" id="CCX06598.1"/>
    </source>
</evidence>
<comment type="catalytic activity">
    <reaction evidence="28">
        <text>L-seryl-[protein] + ATP = O-phospho-L-seryl-[protein] + ADP + H(+)</text>
        <dbReference type="Rhea" id="RHEA:17989"/>
        <dbReference type="Rhea" id="RHEA-COMP:9863"/>
        <dbReference type="Rhea" id="RHEA-COMP:11604"/>
        <dbReference type="ChEBI" id="CHEBI:15378"/>
        <dbReference type="ChEBI" id="CHEBI:29999"/>
        <dbReference type="ChEBI" id="CHEBI:30616"/>
        <dbReference type="ChEBI" id="CHEBI:83421"/>
        <dbReference type="ChEBI" id="CHEBI:456216"/>
        <dbReference type="EC" id="2.7.11.1"/>
    </reaction>
</comment>
<evidence type="ECO:0000256" key="16">
    <source>
        <dbReference type="ARBA" id="ARBA00022741"/>
    </source>
</evidence>
<evidence type="ECO:0000256" key="5">
    <source>
        <dbReference type="ARBA" id="ARBA00010630"/>
    </source>
</evidence>
<comment type="similarity">
    <text evidence="5">Belongs to the protein kinase superfamily. BUD32 family.</text>
</comment>
<keyword evidence="15" id="KW-0819">tRNA processing</keyword>
<evidence type="ECO:0000313" key="31">
    <source>
        <dbReference type="Proteomes" id="UP000018144"/>
    </source>
</evidence>
<keyword evidence="31" id="KW-1185">Reference proteome</keyword>
<dbReference type="AlphaFoldDB" id="U4L2W8"/>
<keyword evidence="10" id="KW-0158">Chromosome</keyword>
<dbReference type="InterPro" id="IPR011009">
    <property type="entry name" value="Kinase-like_dom_sf"/>
</dbReference>